<sequence length="1086" mass="123904">MERQLILLWKKINLKTEKRELVGVFGKTGAGKSSLINAVIGEKNLLPCGSISACTSVIIKVEANMQSKKYEAHIEFITEEEWKDELWSLKNFHGNNADQEKDDDQDYQDTVEKLSALYGEEEWEEKTTDDLMDRKHFKEIPEFLQSQTKILTFKSAEDLSKECVKYLRSASKGREGGEIKRCYWPLVKCVTIKVPDNDLLQHVTLVDLPGNGDYNKSRDEMWKEVVGGCSTVWIVTEINRAASEKEAWEILETVSSLIGNGGECQQIHFICTKSDIIGGSNNHSAGVCDQILERNKQAKEEVRKKFNQQSKLRDLFKIESLQVFTVSSTEFLEEKHLNSEQTEIPKLQRFLQNLNDSHSKTETSNYVSGAYGILSLIQGARCTEVAGEKTDVCRDLEENEDNLKTELKKNIRECKKRVYSSLTMKIERAMLECYEKAAEFTGGEGSLDKMRETIVKHVRESKDIMFEQAKDEMLRQLRGLEFLFLVMDEFVRNKLTEWGLSYWIDRFEEQGIDEESLYCLKDEHIDKLFSTVVHKAKFKKKLESLKSQKAHGETADSTLVCPSTSDTRDKEEKEENILSVVEKIMRRVNAKIPDQDNMLNKFLKKKINLKTDKRELVGVFGKTGAGKSSLINAIIGEKNLLPCGSISACTSVMIKVEANMQSEKYEAHIEFITEEEWNQELRSFEDFCRDNADLEKEDDQDYQDKAEKLSALYGEEWEKNDDLMDGKNFKEIPEFLQSQTKILTFKSAEDLSKECVKYLRSSSEGREGGEIKRCYWPLVKCVTIKVPDNDLLQHVTLVDLPGNGDYNKSRDEMWKEVIGGCSTVWIVTEINRAASETEAWEILKSASSIIGNGGECQQIHFICTKSDLIGGSNDLTSDDRILERNKQAKEKVKEKFNKQNKLKKLFKDDSFKVFTVSSEEFLKKTHLNAEQTEIPELQKFLQNLNDSHSKTETSNYVSGAYGILSLIQGASCSEVPGEKTGVSKDLEENLRCELGKVRKPMEEAYETFEKCLSDGVEKAKKLCEKVVKSVIHPKDVSGSSFHKILKCLVINNGTHKPKNGKQINLNMKLASFLTDSIDEEFQKTFP</sequence>
<organism evidence="1 2">
    <name type="scientific">Scortum barcoo</name>
    <name type="common">barcoo grunter</name>
    <dbReference type="NCBI Taxonomy" id="214431"/>
    <lineage>
        <taxon>Eukaryota</taxon>
        <taxon>Metazoa</taxon>
        <taxon>Chordata</taxon>
        <taxon>Craniata</taxon>
        <taxon>Vertebrata</taxon>
        <taxon>Euteleostomi</taxon>
        <taxon>Actinopterygii</taxon>
        <taxon>Neopterygii</taxon>
        <taxon>Teleostei</taxon>
        <taxon>Neoteleostei</taxon>
        <taxon>Acanthomorphata</taxon>
        <taxon>Eupercaria</taxon>
        <taxon>Centrarchiformes</taxon>
        <taxon>Terapontoidei</taxon>
        <taxon>Terapontidae</taxon>
        <taxon>Scortum</taxon>
    </lineage>
</organism>
<evidence type="ECO:0000313" key="1">
    <source>
        <dbReference type="EMBL" id="KAI3359236.1"/>
    </source>
</evidence>
<gene>
    <name evidence="1" type="ORF">L3Q82_002755</name>
</gene>
<keyword evidence="2" id="KW-1185">Reference proteome</keyword>
<protein>
    <submittedName>
        <fullName evidence="1">Uncharacterized protein</fullName>
    </submittedName>
</protein>
<name>A0ACB8VUR4_9TELE</name>
<evidence type="ECO:0000313" key="2">
    <source>
        <dbReference type="Proteomes" id="UP000831701"/>
    </source>
</evidence>
<comment type="caution">
    <text evidence="1">The sequence shown here is derived from an EMBL/GenBank/DDBJ whole genome shotgun (WGS) entry which is preliminary data.</text>
</comment>
<dbReference type="Proteomes" id="UP000831701">
    <property type="component" value="Chromosome 17"/>
</dbReference>
<reference evidence="1" key="1">
    <citation type="submission" date="2022-04" db="EMBL/GenBank/DDBJ databases">
        <title>Jade perch genome.</title>
        <authorList>
            <person name="Chao B."/>
        </authorList>
    </citation>
    <scope>NUCLEOTIDE SEQUENCE</scope>
    <source>
        <strain evidence="1">CB-2022</strain>
    </source>
</reference>
<proteinExistence type="predicted"/>
<dbReference type="EMBL" id="CM041547">
    <property type="protein sequence ID" value="KAI3359236.1"/>
    <property type="molecule type" value="Genomic_DNA"/>
</dbReference>
<accession>A0ACB8VUR4</accession>